<keyword evidence="4 7" id="KW-0812">Transmembrane</keyword>
<keyword evidence="5 8" id="KW-1133">Transmembrane helix</keyword>
<feature type="transmembrane region" description="Helical" evidence="8">
    <location>
        <begin position="325"/>
        <end position="345"/>
    </location>
</feature>
<dbReference type="Proteomes" id="UP001157914">
    <property type="component" value="Unassembled WGS sequence"/>
</dbReference>
<protein>
    <submittedName>
        <fullName evidence="10">Multicomponent Na+:H+ antiporter subunit D</fullName>
    </submittedName>
</protein>
<feature type="transmembrane region" description="Helical" evidence="8">
    <location>
        <begin position="131"/>
        <end position="150"/>
    </location>
</feature>
<dbReference type="InterPro" id="IPR050586">
    <property type="entry name" value="CPA3_Na-H_Antiporter_D"/>
</dbReference>
<evidence type="ECO:0000313" key="11">
    <source>
        <dbReference type="Proteomes" id="UP001157914"/>
    </source>
</evidence>
<comment type="subcellular location">
    <subcellularLocation>
        <location evidence="1">Cell membrane</location>
        <topology evidence="1">Multi-pass membrane protein</topology>
    </subcellularLocation>
    <subcellularLocation>
        <location evidence="7">Membrane</location>
        <topology evidence="7">Multi-pass membrane protein</topology>
    </subcellularLocation>
</comment>
<dbReference type="PANTHER" id="PTHR42703:SF1">
    <property type="entry name" value="NA(+)_H(+) ANTIPORTER SUBUNIT D1"/>
    <property type="match status" value="1"/>
</dbReference>
<feature type="transmembrane region" description="Helical" evidence="8">
    <location>
        <begin position="296"/>
        <end position="318"/>
    </location>
</feature>
<feature type="transmembrane region" description="Helical" evidence="8">
    <location>
        <begin position="56"/>
        <end position="76"/>
    </location>
</feature>
<keyword evidence="11" id="KW-1185">Reference proteome</keyword>
<feature type="transmembrane region" description="Helical" evidence="8">
    <location>
        <begin position="357"/>
        <end position="377"/>
    </location>
</feature>
<keyword evidence="3" id="KW-1003">Cell membrane</keyword>
<proteinExistence type="inferred from homology"/>
<dbReference type="RefSeq" id="WP_155189135.1">
    <property type="nucleotide sequence ID" value="NZ_BAAAEA010000001.1"/>
</dbReference>
<name>A0ABY1N6J8_9HYPH</name>
<dbReference type="PANTHER" id="PTHR42703">
    <property type="entry name" value="NADH DEHYDROGENASE"/>
    <property type="match status" value="1"/>
</dbReference>
<organism evidence="10 11">
    <name type="scientific">Roseibium denhamense</name>
    <dbReference type="NCBI Taxonomy" id="76305"/>
    <lineage>
        <taxon>Bacteria</taxon>
        <taxon>Pseudomonadati</taxon>
        <taxon>Pseudomonadota</taxon>
        <taxon>Alphaproteobacteria</taxon>
        <taxon>Hyphomicrobiales</taxon>
        <taxon>Stappiaceae</taxon>
        <taxon>Roseibium</taxon>
    </lineage>
</organism>
<dbReference type="EMBL" id="FXTT01000001">
    <property type="protein sequence ID" value="SMP00997.1"/>
    <property type="molecule type" value="Genomic_DNA"/>
</dbReference>
<evidence type="ECO:0000256" key="8">
    <source>
        <dbReference type="SAM" id="Phobius"/>
    </source>
</evidence>
<evidence type="ECO:0000256" key="1">
    <source>
        <dbReference type="ARBA" id="ARBA00004651"/>
    </source>
</evidence>
<evidence type="ECO:0000256" key="4">
    <source>
        <dbReference type="ARBA" id="ARBA00022692"/>
    </source>
</evidence>
<feature type="transmembrane region" description="Helical" evidence="8">
    <location>
        <begin position="483"/>
        <end position="507"/>
    </location>
</feature>
<reference evidence="10 11" key="1">
    <citation type="submission" date="2017-05" db="EMBL/GenBank/DDBJ databases">
        <authorList>
            <person name="Varghese N."/>
            <person name="Submissions S."/>
        </authorList>
    </citation>
    <scope>NUCLEOTIDE SEQUENCE [LARGE SCALE GENOMIC DNA]</scope>
    <source>
        <strain evidence="10 11">DSM 15949</strain>
    </source>
</reference>
<evidence type="ECO:0000256" key="6">
    <source>
        <dbReference type="ARBA" id="ARBA00023136"/>
    </source>
</evidence>
<feature type="transmembrane region" description="Helical" evidence="8">
    <location>
        <begin position="156"/>
        <end position="174"/>
    </location>
</feature>
<comment type="similarity">
    <text evidence="2">Belongs to the CPA3 antiporters (TC 2.A.63) subunit D family.</text>
</comment>
<feature type="transmembrane region" description="Helical" evidence="8">
    <location>
        <begin position="264"/>
        <end position="290"/>
    </location>
</feature>
<dbReference type="NCBIfam" id="NF009306">
    <property type="entry name" value="PRK12663.1"/>
    <property type="match status" value="1"/>
</dbReference>
<dbReference type="InterPro" id="IPR001750">
    <property type="entry name" value="ND/Mrp_TM"/>
</dbReference>
<feature type="transmembrane region" description="Helical" evidence="8">
    <location>
        <begin position="27"/>
        <end position="44"/>
    </location>
</feature>
<comment type="caution">
    <text evidence="10">The sequence shown here is derived from an EMBL/GenBank/DDBJ whole genome shotgun (WGS) entry which is preliminary data.</text>
</comment>
<evidence type="ECO:0000256" key="7">
    <source>
        <dbReference type="RuleBase" id="RU000320"/>
    </source>
</evidence>
<accession>A0ABY1N6J8</accession>
<feature type="transmembrane region" description="Helical" evidence="8">
    <location>
        <begin position="437"/>
        <end position="462"/>
    </location>
</feature>
<feature type="transmembrane region" description="Helical" evidence="8">
    <location>
        <begin position="96"/>
        <end position="119"/>
    </location>
</feature>
<feature type="domain" description="NADH:quinone oxidoreductase/Mrp antiporter transmembrane" evidence="9">
    <location>
        <begin position="151"/>
        <end position="449"/>
    </location>
</feature>
<evidence type="ECO:0000259" key="9">
    <source>
        <dbReference type="Pfam" id="PF00361"/>
    </source>
</evidence>
<dbReference type="PRINTS" id="PR01434">
    <property type="entry name" value="NADHDHGNASE5"/>
</dbReference>
<sequence>MAGPTTTTAKVDYAAAMNLAPVAPGDWLVVAPVLIGLLGGAICLMARKNVSLQPKLAMFFLSLLVAANVGLLARVLDQGVITMVMGGWLPPFGIAFTVDPLGATLSLIASVVAFCAGLFGISTVDSTGRRYGFYPFLVLLMSGVCGAFLTGDLFNLYVWFEVLLISSYGLLILGNSRVQLDGAVKYGVLNLIGTNFFLIGTGMVYGVFGTLNMADIAIKISELDAPASGTLLTIAVLYFLAFAMKAAAFPVNFWLPASYHTPNIVVSAVFAGLLTKVGVYALLRIMVLIMPASREYLADLIALVAIATLLTGAFGALAQSEIRRLLGYLVIAGIGAMLAGLAIGTNPEVTTTAISGTIFYAVHSIIVMTALYMAAGVMNQLGGSYDLRGLGGLYQQNVAFAALFLVLAFAVSGLPPFSGFWPKVILVDAAFSDGRGWLGAAILFSGFLTTIAMGRVWIYAFWRGGPEGTPDGQAVAPADGQSAGTVIGATVWVPLGILTAMVVYFGLQPEWMIDLSARGAAGLVDPLGYVRSVFGDQ</sequence>
<gene>
    <name evidence="10" type="ORF">SAMN06265374_0300</name>
</gene>
<evidence type="ECO:0000313" key="10">
    <source>
        <dbReference type="EMBL" id="SMP00997.1"/>
    </source>
</evidence>
<keyword evidence="6 8" id="KW-0472">Membrane</keyword>
<feature type="transmembrane region" description="Helical" evidence="8">
    <location>
        <begin position="398"/>
        <end position="417"/>
    </location>
</feature>
<evidence type="ECO:0000256" key="5">
    <source>
        <dbReference type="ARBA" id="ARBA00022989"/>
    </source>
</evidence>
<feature type="transmembrane region" description="Helical" evidence="8">
    <location>
        <begin position="186"/>
        <end position="211"/>
    </location>
</feature>
<evidence type="ECO:0000256" key="2">
    <source>
        <dbReference type="ARBA" id="ARBA00005346"/>
    </source>
</evidence>
<evidence type="ECO:0000256" key="3">
    <source>
        <dbReference type="ARBA" id="ARBA00022475"/>
    </source>
</evidence>
<feature type="transmembrane region" description="Helical" evidence="8">
    <location>
        <begin position="231"/>
        <end position="255"/>
    </location>
</feature>
<dbReference type="Pfam" id="PF00361">
    <property type="entry name" value="Proton_antipo_M"/>
    <property type="match status" value="1"/>
</dbReference>